<dbReference type="RefSeq" id="WP_130412012.1">
    <property type="nucleotide sequence ID" value="NZ_SHKX01000011.1"/>
</dbReference>
<reference evidence="1 2" key="1">
    <citation type="submission" date="2019-02" db="EMBL/GenBank/DDBJ databases">
        <title>Genomic Encyclopedia of Type Strains, Phase IV (KMG-IV): sequencing the most valuable type-strain genomes for metagenomic binning, comparative biology and taxonomic classification.</title>
        <authorList>
            <person name="Goeker M."/>
        </authorList>
    </citation>
    <scope>NUCLEOTIDE SEQUENCE [LARGE SCALE GENOMIC DNA]</scope>
    <source>
        <strain evidence="1 2">DSM 105135</strain>
    </source>
</reference>
<name>A0A4Q7ZAL9_9GAMM</name>
<proteinExistence type="predicted"/>
<dbReference type="EMBL" id="SHKX01000011">
    <property type="protein sequence ID" value="RZU46943.1"/>
    <property type="molecule type" value="Genomic_DNA"/>
</dbReference>
<evidence type="ECO:0000313" key="2">
    <source>
        <dbReference type="Proteomes" id="UP000292423"/>
    </source>
</evidence>
<keyword evidence="2" id="KW-1185">Reference proteome</keyword>
<organism evidence="1 2">
    <name type="scientific">Fluviicoccus keumensis</name>
    <dbReference type="NCBI Taxonomy" id="1435465"/>
    <lineage>
        <taxon>Bacteria</taxon>
        <taxon>Pseudomonadati</taxon>
        <taxon>Pseudomonadota</taxon>
        <taxon>Gammaproteobacteria</taxon>
        <taxon>Moraxellales</taxon>
        <taxon>Moraxellaceae</taxon>
        <taxon>Fluviicoccus</taxon>
    </lineage>
</organism>
<dbReference type="AlphaFoldDB" id="A0A4Q7ZAL9"/>
<dbReference type="Proteomes" id="UP000292423">
    <property type="component" value="Unassembled WGS sequence"/>
</dbReference>
<accession>A0A4Q7ZAL9</accession>
<sequence length="357" mass="41099">MSNHYIVAWDARHHGMPKDFAVAGEQAARLLTQEEGPSAGLQSFAEEVAAYLQNCGEEGWQQFLWDLPGRAKGNGRAAMRIEMPYEDWQHILVKMVEVAAKHQVVLYNENLVMVFLPSGQVLPAARNKIWQGLQAAWSAGSEFPQTKGQFKKWFDPQFDTVLARHGNFVKDKNPWENRLVAFIRDGDFCKQYISYICDNYDGVLNVEVSLRVSCKAVQEICQHFKFFGEDTVFSADLFFRVLKWPTERRDISSFQDADRWLNAMEEALFPAMDLACTIQGLDLLLNGEADTRYRDHFHNYVFKPQCLIVARLAGNPRFEELVEELSVETGWHANASVRKTEWPRLVQYLREEVKPIV</sequence>
<evidence type="ECO:0000313" key="1">
    <source>
        <dbReference type="EMBL" id="RZU46943.1"/>
    </source>
</evidence>
<gene>
    <name evidence="1" type="ORF">EV700_1329</name>
</gene>
<comment type="caution">
    <text evidence="1">The sequence shown here is derived from an EMBL/GenBank/DDBJ whole genome shotgun (WGS) entry which is preliminary data.</text>
</comment>
<dbReference type="OrthoDB" id="8918238at2"/>
<protein>
    <submittedName>
        <fullName evidence="1">Uncharacterized protein</fullName>
    </submittedName>
</protein>